<dbReference type="Pfam" id="PF22483">
    <property type="entry name" value="Mu-transpos_C_2"/>
    <property type="match status" value="1"/>
</dbReference>
<sequence>MVHEPGFQVQCDLWFPHEPVPVGVGQADTPPVLVMTSAFSGFIQARMLPTRTTPDLLGGMWALLQEAQAVPSRLLWDNESGIGRRRPTEPVAAFAGSLGLEVKLLPPRDPESKGMVERMNRFFRQRFMPGRDFHSPDDFNTQLNAWLPVANHRYSRSRHGRPDELIVLDRDRMRRLPPVSPETMFRNTVRLPRDYYVRVFSNDYSVDPAFIGRIVDVSADLQTVRITHDGVLIASHDRVWAKHLVITDPSHVARAAVMRQDFRTQRAHHHDPAESVQVRDLAAYDEVFGIDLAHDTTILAGVVS</sequence>
<dbReference type="AlphaFoldDB" id="A0A2S3ZQS7"/>
<dbReference type="EMBL" id="PPXC01000036">
    <property type="protein sequence ID" value="POH71586.1"/>
    <property type="molecule type" value="Genomic_DNA"/>
</dbReference>
<evidence type="ECO:0000313" key="4">
    <source>
        <dbReference type="Proteomes" id="UP000237061"/>
    </source>
</evidence>
<gene>
    <name evidence="3" type="ORF">CVS27_20255</name>
</gene>
<dbReference type="InterPro" id="IPR036397">
    <property type="entry name" value="RNaseH_sf"/>
</dbReference>
<comment type="similarity">
    <text evidence="1">Belongs to the transposase IS21/IS408/IS1162 family.</text>
</comment>
<accession>A0A2S3ZQS7</accession>
<proteinExistence type="inferred from homology"/>
<feature type="domain" description="Integrase catalytic" evidence="2">
    <location>
        <begin position="1"/>
        <end position="171"/>
    </location>
</feature>
<dbReference type="PANTHER" id="PTHR35004:SF8">
    <property type="entry name" value="TRANSPOSASE RV3428C-RELATED"/>
    <property type="match status" value="1"/>
</dbReference>
<evidence type="ECO:0000256" key="1">
    <source>
        <dbReference type="ARBA" id="ARBA00009277"/>
    </source>
</evidence>
<dbReference type="SUPFAM" id="SSF53098">
    <property type="entry name" value="Ribonuclease H-like"/>
    <property type="match status" value="1"/>
</dbReference>
<dbReference type="GO" id="GO:0003676">
    <property type="term" value="F:nucleic acid binding"/>
    <property type="evidence" value="ECO:0007669"/>
    <property type="project" value="InterPro"/>
</dbReference>
<dbReference type="PROSITE" id="PS50994">
    <property type="entry name" value="INTEGRASE"/>
    <property type="match status" value="1"/>
</dbReference>
<organism evidence="3 4">
    <name type="scientific">Arthrobacter glacialis</name>
    <dbReference type="NCBI Taxonomy" id="1664"/>
    <lineage>
        <taxon>Bacteria</taxon>
        <taxon>Bacillati</taxon>
        <taxon>Actinomycetota</taxon>
        <taxon>Actinomycetes</taxon>
        <taxon>Micrococcales</taxon>
        <taxon>Micrococcaceae</taxon>
        <taxon>Arthrobacter</taxon>
    </lineage>
</organism>
<dbReference type="Gene3D" id="3.30.420.10">
    <property type="entry name" value="Ribonuclease H-like superfamily/Ribonuclease H"/>
    <property type="match status" value="1"/>
</dbReference>
<name>A0A2S3ZQS7_ARTGL</name>
<dbReference type="InterPro" id="IPR001584">
    <property type="entry name" value="Integrase_cat-core"/>
</dbReference>
<protein>
    <submittedName>
        <fullName evidence="3">IS21 family transposase</fullName>
    </submittedName>
</protein>
<dbReference type="InterPro" id="IPR054353">
    <property type="entry name" value="IstA-like_C"/>
</dbReference>
<evidence type="ECO:0000259" key="2">
    <source>
        <dbReference type="PROSITE" id="PS50994"/>
    </source>
</evidence>
<dbReference type="InterPro" id="IPR012337">
    <property type="entry name" value="RNaseH-like_sf"/>
</dbReference>
<dbReference type="Proteomes" id="UP000237061">
    <property type="component" value="Unassembled WGS sequence"/>
</dbReference>
<evidence type="ECO:0000313" key="3">
    <source>
        <dbReference type="EMBL" id="POH71586.1"/>
    </source>
</evidence>
<dbReference type="GO" id="GO:0015074">
    <property type="term" value="P:DNA integration"/>
    <property type="evidence" value="ECO:0007669"/>
    <property type="project" value="InterPro"/>
</dbReference>
<keyword evidence="4" id="KW-1185">Reference proteome</keyword>
<dbReference type="PANTHER" id="PTHR35004">
    <property type="entry name" value="TRANSPOSASE RV3428C-RELATED"/>
    <property type="match status" value="1"/>
</dbReference>
<reference evidence="3 4" key="1">
    <citation type="submission" date="2018-01" db="EMBL/GenBank/DDBJ databases">
        <title>Arthrobacter sp. nov., from glaciers in China.</title>
        <authorList>
            <person name="Liu Q."/>
            <person name="Xin Y.-H."/>
        </authorList>
    </citation>
    <scope>NUCLEOTIDE SEQUENCE [LARGE SCALE GENOMIC DNA]</scope>
    <source>
        <strain evidence="3 4">HLT2-12-2</strain>
    </source>
</reference>
<comment type="caution">
    <text evidence="3">The sequence shown here is derived from an EMBL/GenBank/DDBJ whole genome shotgun (WGS) entry which is preliminary data.</text>
</comment>